<comment type="caution">
    <text evidence="1">The sequence shown here is derived from an EMBL/GenBank/DDBJ whole genome shotgun (WGS) entry which is preliminary data.</text>
</comment>
<organism evidence="1 2">
    <name type="scientific">Vararia minispora EC-137</name>
    <dbReference type="NCBI Taxonomy" id="1314806"/>
    <lineage>
        <taxon>Eukaryota</taxon>
        <taxon>Fungi</taxon>
        <taxon>Dikarya</taxon>
        <taxon>Basidiomycota</taxon>
        <taxon>Agaricomycotina</taxon>
        <taxon>Agaricomycetes</taxon>
        <taxon>Russulales</taxon>
        <taxon>Lachnocladiaceae</taxon>
        <taxon>Vararia</taxon>
    </lineage>
</organism>
<accession>A0ACB8QRL3</accession>
<dbReference type="EMBL" id="MU273504">
    <property type="protein sequence ID" value="KAI0034250.1"/>
    <property type="molecule type" value="Genomic_DNA"/>
</dbReference>
<dbReference type="Proteomes" id="UP000814128">
    <property type="component" value="Unassembled WGS sequence"/>
</dbReference>
<reference evidence="1" key="2">
    <citation type="journal article" date="2022" name="New Phytol.">
        <title>Evolutionary transition to the ectomycorrhizal habit in the genomes of a hyperdiverse lineage of mushroom-forming fungi.</title>
        <authorList>
            <person name="Looney B."/>
            <person name="Miyauchi S."/>
            <person name="Morin E."/>
            <person name="Drula E."/>
            <person name="Courty P.E."/>
            <person name="Kohler A."/>
            <person name="Kuo A."/>
            <person name="LaButti K."/>
            <person name="Pangilinan J."/>
            <person name="Lipzen A."/>
            <person name="Riley R."/>
            <person name="Andreopoulos W."/>
            <person name="He G."/>
            <person name="Johnson J."/>
            <person name="Nolan M."/>
            <person name="Tritt A."/>
            <person name="Barry K.W."/>
            <person name="Grigoriev I.V."/>
            <person name="Nagy L.G."/>
            <person name="Hibbett D."/>
            <person name="Henrissat B."/>
            <person name="Matheny P.B."/>
            <person name="Labbe J."/>
            <person name="Martin F.M."/>
        </authorList>
    </citation>
    <scope>NUCLEOTIDE SEQUENCE</scope>
    <source>
        <strain evidence="1">EC-137</strain>
    </source>
</reference>
<evidence type="ECO:0000313" key="2">
    <source>
        <dbReference type="Proteomes" id="UP000814128"/>
    </source>
</evidence>
<evidence type="ECO:0000313" key="1">
    <source>
        <dbReference type="EMBL" id="KAI0034250.1"/>
    </source>
</evidence>
<name>A0ACB8QRL3_9AGAM</name>
<reference evidence="1" key="1">
    <citation type="submission" date="2021-02" db="EMBL/GenBank/DDBJ databases">
        <authorList>
            <consortium name="DOE Joint Genome Institute"/>
            <person name="Ahrendt S."/>
            <person name="Looney B.P."/>
            <person name="Miyauchi S."/>
            <person name="Morin E."/>
            <person name="Drula E."/>
            <person name="Courty P.E."/>
            <person name="Chicoki N."/>
            <person name="Fauchery L."/>
            <person name="Kohler A."/>
            <person name="Kuo A."/>
            <person name="Labutti K."/>
            <person name="Pangilinan J."/>
            <person name="Lipzen A."/>
            <person name="Riley R."/>
            <person name="Andreopoulos W."/>
            <person name="He G."/>
            <person name="Johnson J."/>
            <person name="Barry K.W."/>
            <person name="Grigoriev I.V."/>
            <person name="Nagy L."/>
            <person name="Hibbett D."/>
            <person name="Henrissat B."/>
            <person name="Matheny P.B."/>
            <person name="Labbe J."/>
            <person name="Martin F."/>
        </authorList>
    </citation>
    <scope>NUCLEOTIDE SEQUENCE</scope>
    <source>
        <strain evidence="1">EC-137</strain>
    </source>
</reference>
<gene>
    <name evidence="1" type="ORF">K488DRAFT_45909</name>
</gene>
<sequence>MSFSGTPLGQGRRLDHHTFLNKANPASRVTTLPPASSRPPNSPPRPVEPSIPTAYSYGAPTQATRSPPKPISASSSRDSRLDTSNPDTETSQDLPALARFARLKERESAPVAQPDPVKWAVKDTSVQIANAFQIAADSSSEMAHHNPNDSWNSSTSRKHLPRSSSVEYEKETQTTRQLPIKPPSRSGPPPARSTGMARQPLGKTQSAQLVPASEDEEDRPARTERGKSPFESVADFARRTAFYLRPPSQEPQPGPSEVTNGRLNGHNRDESYDYAAEEADYQQNTASTALSKPAARKSATHRRGHMSEDAKAYRPNPEELEESSDEGSDDGRPRRRKKKKGKKDAVGGPLSTLPVTSYDKRRKKRKSKSGADWNEEDEEDDEVELDSGPEKHGERVSLPLVRGSVPPEPPHFDFPAESTVEIMEAGLPSVEEVVGEEQEPLAQPPRVDRRAQSAYSFGGLLGKVVNLFLRVIFLSLSTTAHQLGRALGFVYDIFFRQPARLLSTASLGPFFRLLLIAAVAFGVFTALRNASFSFLPISRQSPVYQAPDIPASNIAEISARLQALENALAGLSLDTQQTKVKIESSARAQHDVVGRLEALQTQLQKESSRAADDRKHDRSAATQGLTSVRTEVDALRELVSTAAKPSKDDKKVDDAEARARIAALEARVEGVEGDVRDALEIGKHSAKTPPSTGSTPAWWTKITNSGKTLNIRSSDGQDVTDVIGHLVETAVSRHAKDGIAKADFALSSGGGRIIPTLTSPTLDVPAQSVLGNLFSLGGGQSGRPPIWAIHHDSNLGECWPFAGAYGHISVKLARLILADEVTIDHVPKELALDPDLASAPRKMELWARVEGADNLAKVRAWEDERARQRAERGGDADDDGSEEPDILPRTEKHIRLASFEYDVHSSQATQTFTVDPEVRELEIDVGIITLRVLSNWGAPYTCLYRLRVHGQPLAQAKPDV</sequence>
<proteinExistence type="predicted"/>
<keyword evidence="2" id="KW-1185">Reference proteome</keyword>
<protein>
    <submittedName>
        <fullName evidence="1">Uncharacterized protein</fullName>
    </submittedName>
</protein>